<proteinExistence type="inferred from homology"/>
<dbReference type="InterPro" id="IPR050452">
    <property type="entry name" value="Metacaspase"/>
</dbReference>
<sequence length="737" mass="81064">MSKFVLASRSTRRPVLEGWRHMRGMKSLALIGHTKAFHWFWGPITGPLPDEAFQPAGTDLVKTFPSSKKRCPMTLTYRLQDPERNLSNGTQYLSNTIPDLRGCVNDAHTIKTFLTNRFHIPEPQIAFLANEEATRAAILEKFQTHLIDNSSIEQDDTMLIYYAGHGSRAPAPQLYHSTDGKIETLVPHDERMKTAGGEDIHGIPDTTINMLLSRLATEKGNNITVIFDCCHSGGLSRGSSPNILPVPRFVETLLPIPANLDQGLFGGRSGNVSLPPDTRHKFMESHVLLAACRQQQRAQECLSATGVPCGFFTDSLVKQLRAVGPNRITYAELLDLLPTLPDQHPQCEGANKDRFLFAVEGPARDAMSCALRVRADGEFEIDAGSLHGIVVGTQFVPERDVRGTQEVQRVLVAVSVALDSAIVLPLAPVADVVFPEGTRLVVSDWKNDAARMKVYVHTSDRPQLALSDVAVARLRPNFLVVESLDTADLAVTRVSEDTFALSRLDAKLVRYVVQDMQLAMPLTNLPAVLDAVGHFNYFLARHNTRDPLGPGGVQLEMYSLRGAYGARAPDPDVGNLVVANEAHFRLDRHAKYGFAICNYSAHDLFPYLFYFDPATYSIDAWFLPQSSTMAAPLPAKKGADPTRITVGYGAGGGYAFQFVLPEGIVSDTGFLKVFYSTRYLDLKRIEQPAAVDALGVGRDSQAAERLAMDADIWGALDVAVTMFTVREEPQDELLLPL</sequence>
<reference evidence="3" key="1">
    <citation type="submission" date="2023-03" db="EMBL/GenBank/DDBJ databases">
        <title>Massive genome expansion in bonnet fungi (Mycena s.s.) driven by repeated elements and novel gene families across ecological guilds.</title>
        <authorList>
            <consortium name="Lawrence Berkeley National Laboratory"/>
            <person name="Harder C.B."/>
            <person name="Miyauchi S."/>
            <person name="Viragh M."/>
            <person name="Kuo A."/>
            <person name="Thoen E."/>
            <person name="Andreopoulos B."/>
            <person name="Lu D."/>
            <person name="Skrede I."/>
            <person name="Drula E."/>
            <person name="Henrissat B."/>
            <person name="Morin E."/>
            <person name="Kohler A."/>
            <person name="Barry K."/>
            <person name="LaButti K."/>
            <person name="Morin E."/>
            <person name="Salamov A."/>
            <person name="Lipzen A."/>
            <person name="Mereny Z."/>
            <person name="Hegedus B."/>
            <person name="Baldrian P."/>
            <person name="Stursova M."/>
            <person name="Weitz H."/>
            <person name="Taylor A."/>
            <person name="Grigoriev I.V."/>
            <person name="Nagy L.G."/>
            <person name="Martin F."/>
            <person name="Kauserud H."/>
        </authorList>
    </citation>
    <scope>NUCLEOTIDE SEQUENCE</scope>
    <source>
        <strain evidence="3">CBHHK067</strain>
    </source>
</reference>
<evidence type="ECO:0000313" key="3">
    <source>
        <dbReference type="EMBL" id="KAJ7706853.1"/>
    </source>
</evidence>
<dbReference type="Pfam" id="PF00656">
    <property type="entry name" value="Peptidase_C14"/>
    <property type="match status" value="1"/>
</dbReference>
<dbReference type="PANTHER" id="PTHR48104">
    <property type="entry name" value="METACASPASE-4"/>
    <property type="match status" value="1"/>
</dbReference>
<dbReference type="GO" id="GO:0004197">
    <property type="term" value="F:cysteine-type endopeptidase activity"/>
    <property type="evidence" value="ECO:0007669"/>
    <property type="project" value="InterPro"/>
</dbReference>
<comment type="similarity">
    <text evidence="1">Belongs to the peptidase C14B family.</text>
</comment>
<evidence type="ECO:0000259" key="2">
    <source>
        <dbReference type="Pfam" id="PF00656"/>
    </source>
</evidence>
<dbReference type="GO" id="GO:0005737">
    <property type="term" value="C:cytoplasm"/>
    <property type="evidence" value="ECO:0007669"/>
    <property type="project" value="TreeGrafter"/>
</dbReference>
<name>A0AAD7GWW6_MYCRO</name>
<keyword evidence="4" id="KW-1185">Reference proteome</keyword>
<dbReference type="InterPro" id="IPR011600">
    <property type="entry name" value="Pept_C14_caspase"/>
</dbReference>
<dbReference type="EMBL" id="JARKIE010000006">
    <property type="protein sequence ID" value="KAJ7706853.1"/>
    <property type="molecule type" value="Genomic_DNA"/>
</dbReference>
<comment type="caution">
    <text evidence="3">The sequence shown here is derived from an EMBL/GenBank/DDBJ whole genome shotgun (WGS) entry which is preliminary data.</text>
</comment>
<dbReference type="PANTHER" id="PTHR48104:SF30">
    <property type="entry name" value="METACASPASE-1"/>
    <property type="match status" value="1"/>
</dbReference>
<organism evidence="3 4">
    <name type="scientific">Mycena rosella</name>
    <name type="common">Pink bonnet</name>
    <name type="synonym">Agaricus rosellus</name>
    <dbReference type="NCBI Taxonomy" id="1033263"/>
    <lineage>
        <taxon>Eukaryota</taxon>
        <taxon>Fungi</taxon>
        <taxon>Dikarya</taxon>
        <taxon>Basidiomycota</taxon>
        <taxon>Agaricomycotina</taxon>
        <taxon>Agaricomycetes</taxon>
        <taxon>Agaricomycetidae</taxon>
        <taxon>Agaricales</taxon>
        <taxon>Marasmiineae</taxon>
        <taxon>Mycenaceae</taxon>
        <taxon>Mycena</taxon>
    </lineage>
</organism>
<evidence type="ECO:0000313" key="4">
    <source>
        <dbReference type="Proteomes" id="UP001221757"/>
    </source>
</evidence>
<dbReference type="AlphaFoldDB" id="A0AAD7GWW6"/>
<accession>A0AAD7GWW6</accession>
<dbReference type="Proteomes" id="UP001221757">
    <property type="component" value="Unassembled WGS sequence"/>
</dbReference>
<evidence type="ECO:0000256" key="1">
    <source>
        <dbReference type="ARBA" id="ARBA00009005"/>
    </source>
</evidence>
<dbReference type="Gene3D" id="3.40.50.1460">
    <property type="match status" value="1"/>
</dbReference>
<gene>
    <name evidence="3" type="ORF">B0H17DRAFT_1125678</name>
</gene>
<dbReference type="GO" id="GO:0006508">
    <property type="term" value="P:proteolysis"/>
    <property type="evidence" value="ECO:0007669"/>
    <property type="project" value="InterPro"/>
</dbReference>
<protein>
    <submittedName>
        <fullName evidence="3">Caspase domain-containing protein</fullName>
    </submittedName>
</protein>
<feature type="domain" description="Peptidase C14 caspase" evidence="2">
    <location>
        <begin position="93"/>
        <end position="334"/>
    </location>
</feature>